<evidence type="ECO:0000256" key="9">
    <source>
        <dbReference type="ARBA" id="ARBA00023098"/>
    </source>
</evidence>
<keyword evidence="3 11" id="KW-0444">Lipid biosynthesis</keyword>
<sequence length="390" mass="44216">MPTTASALTVHSKHVHVQVLHNNFLKSSTSSSPMMLNKLQMASPARRKNTIIFANAAIEKKTQKSNNNCVNSSIIGGGGGFGRLVQDGLVYSQNFLIRSFEIGFDKKLSMASLTNYLQDTALNHWRIIGLQAGGFGCTPEMSRKDLIWVVRNFQILVDRYPSWLDAVEVDTWIYPSGLNGMGHVWLIRDAKTGDTVAQATSLKVLMNKKTRKLSKCTREIREEFAPFSKNCGPIINKHSTKFQPFDVNTADYVRTGLTPGWNDLDINRHVNHVQYINWILENLPSSLMEHYKLSAITLEYRKECFMNSVLHSVSKIVKDGINRSTDNKDVVELEHLLLLENGSEIVRAKTTWKPKEVNNFTNAVHIPAEETTDQHEQKVQSNRRTELLYQ</sequence>
<evidence type="ECO:0000256" key="7">
    <source>
        <dbReference type="ARBA" id="ARBA00022832"/>
    </source>
</evidence>
<dbReference type="Pfam" id="PF01643">
    <property type="entry name" value="Acyl-ACP_TE"/>
    <property type="match status" value="1"/>
</dbReference>
<feature type="domain" description="Acyl-ACP thioesterase-like C-terminal" evidence="14">
    <location>
        <begin position="251"/>
        <end position="353"/>
    </location>
</feature>
<dbReference type="GO" id="GO:0000036">
    <property type="term" value="F:acyl carrier activity"/>
    <property type="evidence" value="ECO:0007669"/>
    <property type="project" value="TreeGrafter"/>
</dbReference>
<protein>
    <recommendedName>
        <fullName evidence="11">Acyl-[acyl-carrier-protein] hydrolase</fullName>
        <ecNumber evidence="11">3.1.2.-</ecNumber>
    </recommendedName>
</protein>
<evidence type="ECO:0000256" key="8">
    <source>
        <dbReference type="ARBA" id="ARBA00022946"/>
    </source>
</evidence>
<keyword evidence="7 11" id="KW-0276">Fatty acid metabolism</keyword>
<feature type="compositionally biased region" description="Basic and acidic residues" evidence="12">
    <location>
        <begin position="372"/>
        <end position="390"/>
    </location>
</feature>
<evidence type="ECO:0000256" key="3">
    <source>
        <dbReference type="ARBA" id="ARBA00022516"/>
    </source>
</evidence>
<accession>A0A1C8YYU6</accession>
<dbReference type="AlphaFoldDB" id="A0A1C8YYU6"/>
<dbReference type="Gene3D" id="3.10.129.10">
    <property type="entry name" value="Hotdog Thioesterase"/>
    <property type="match status" value="1"/>
</dbReference>
<dbReference type="Pfam" id="PF20791">
    <property type="entry name" value="Acyl-ACP_TE_C"/>
    <property type="match status" value="1"/>
</dbReference>
<dbReference type="EMBL" id="KU743233">
    <property type="protein sequence ID" value="AOI28200.1"/>
    <property type="molecule type" value="mRNA"/>
</dbReference>
<dbReference type="InterPro" id="IPR002864">
    <property type="entry name" value="Acyl-ACP_thioesterase_NHD"/>
</dbReference>
<evidence type="ECO:0000256" key="4">
    <source>
        <dbReference type="ARBA" id="ARBA00022528"/>
    </source>
</evidence>
<proteinExistence type="evidence at transcript level"/>
<keyword evidence="4 11" id="KW-0150">Chloroplast</keyword>
<evidence type="ECO:0000259" key="14">
    <source>
        <dbReference type="Pfam" id="PF20791"/>
    </source>
</evidence>
<dbReference type="PANTHER" id="PTHR31727">
    <property type="entry name" value="OLEOYL-ACYL CARRIER PROTEIN THIOESTERASE 1, CHLOROPLASTIC"/>
    <property type="match status" value="1"/>
</dbReference>
<evidence type="ECO:0000256" key="5">
    <source>
        <dbReference type="ARBA" id="ARBA00022640"/>
    </source>
</evidence>
<dbReference type="FunFam" id="3.10.129.10:FF:000014">
    <property type="entry name" value="Acyl-[acyl-carrier-protein] hydrolase"/>
    <property type="match status" value="1"/>
</dbReference>
<evidence type="ECO:0000313" key="15">
    <source>
        <dbReference type="EMBL" id="AOI28200.1"/>
    </source>
</evidence>
<gene>
    <name evidence="15" type="primary">Fat-L3</name>
</gene>
<organism evidence="15">
    <name type="scientific">Vernicia fordii</name>
    <name type="common">Tung</name>
    <name type="synonym">Aleurites fordii</name>
    <dbReference type="NCBI Taxonomy" id="73154"/>
    <lineage>
        <taxon>Eukaryota</taxon>
        <taxon>Viridiplantae</taxon>
        <taxon>Streptophyta</taxon>
        <taxon>Embryophyta</taxon>
        <taxon>Tracheophyta</taxon>
        <taxon>Spermatophyta</taxon>
        <taxon>Magnoliopsida</taxon>
        <taxon>eudicotyledons</taxon>
        <taxon>Gunneridae</taxon>
        <taxon>Pentapetalae</taxon>
        <taxon>rosids</taxon>
        <taxon>fabids</taxon>
        <taxon>Malpighiales</taxon>
        <taxon>Euphorbiaceae</taxon>
        <taxon>Crotonoideae</taxon>
        <taxon>Aleuritideae</taxon>
        <taxon>Vernicia</taxon>
    </lineage>
</organism>
<evidence type="ECO:0000256" key="10">
    <source>
        <dbReference type="ARBA" id="ARBA00023160"/>
    </source>
</evidence>
<comment type="similarity">
    <text evidence="2 11">Belongs to the acyl-ACP thioesterase family.</text>
</comment>
<reference evidence="15" key="1">
    <citation type="submission" date="2016-02" db="EMBL/GenBank/DDBJ databases">
        <title>Molecular Cloning and Expression Analysis of Fat-L in tung tree.</title>
        <authorList>
            <person name="Liu M."/>
            <person name="Tang X."/>
        </authorList>
    </citation>
    <scope>NUCLEOTIDE SEQUENCE</scope>
</reference>
<dbReference type="PANTHER" id="PTHR31727:SF11">
    <property type="entry name" value="ACYL-[ACYL-CARRIER-PROTEIN] HYDROLASE"/>
    <property type="match status" value="1"/>
</dbReference>
<name>A0A1C8YYU6_VERFO</name>
<keyword evidence="10 11" id="KW-0275">Fatty acid biosynthesis</keyword>
<feature type="non-terminal residue" evidence="15">
    <location>
        <position position="1"/>
    </location>
</feature>
<evidence type="ECO:0000256" key="11">
    <source>
        <dbReference type="RuleBase" id="RU363096"/>
    </source>
</evidence>
<evidence type="ECO:0000256" key="6">
    <source>
        <dbReference type="ARBA" id="ARBA00022801"/>
    </source>
</evidence>
<keyword evidence="9 11" id="KW-0443">Lipid metabolism</keyword>
<comment type="subcellular location">
    <subcellularLocation>
        <location evidence="1 11">Plastid</location>
        <location evidence="1 11">Chloroplast</location>
    </subcellularLocation>
</comment>
<dbReference type="InterPro" id="IPR029069">
    <property type="entry name" value="HotDog_dom_sf"/>
</dbReference>
<evidence type="ECO:0000256" key="12">
    <source>
        <dbReference type="SAM" id="MobiDB-lite"/>
    </source>
</evidence>
<dbReference type="InterPro" id="IPR049427">
    <property type="entry name" value="Acyl-ACP_TE_C"/>
</dbReference>
<keyword evidence="8" id="KW-0809">Transit peptide</keyword>
<dbReference type="SUPFAM" id="SSF54637">
    <property type="entry name" value="Thioesterase/thiol ester dehydrase-isomerase"/>
    <property type="match status" value="2"/>
</dbReference>
<keyword evidence="6 11" id="KW-0378">Hydrolase</keyword>
<evidence type="ECO:0000256" key="1">
    <source>
        <dbReference type="ARBA" id="ARBA00004229"/>
    </source>
</evidence>
<dbReference type="GO" id="GO:0009507">
    <property type="term" value="C:chloroplast"/>
    <property type="evidence" value="ECO:0007669"/>
    <property type="project" value="UniProtKB-SubCell"/>
</dbReference>
<dbReference type="EC" id="3.1.2.-" evidence="11"/>
<feature type="region of interest" description="Disordered" evidence="12">
    <location>
        <begin position="370"/>
        <end position="390"/>
    </location>
</feature>
<evidence type="ECO:0000256" key="2">
    <source>
        <dbReference type="ARBA" id="ARBA00006500"/>
    </source>
</evidence>
<evidence type="ECO:0000259" key="13">
    <source>
        <dbReference type="Pfam" id="PF01643"/>
    </source>
</evidence>
<comment type="function">
    <text evidence="11">Plays an essential role in chain termination during de novo fatty acid synthesis.</text>
</comment>
<dbReference type="InterPro" id="IPR045023">
    <property type="entry name" value="FATA/B"/>
</dbReference>
<dbReference type="GO" id="GO:0016297">
    <property type="term" value="F:fatty acyl-[ACP] hydrolase activity"/>
    <property type="evidence" value="ECO:0007669"/>
    <property type="project" value="InterPro"/>
</dbReference>
<feature type="domain" description="Acyl-ACP thioesterase N-terminal hotdog" evidence="13">
    <location>
        <begin position="88"/>
        <end position="224"/>
    </location>
</feature>
<keyword evidence="5 11" id="KW-0934">Plastid</keyword>